<keyword evidence="4" id="KW-1185">Reference proteome</keyword>
<feature type="domain" description="Putative amidase" evidence="2">
    <location>
        <begin position="162"/>
        <end position="307"/>
    </location>
</feature>
<gene>
    <name evidence="3" type="ORF">BCR23_07435</name>
</gene>
<dbReference type="OrthoDB" id="2194542at2"/>
<keyword evidence="1" id="KW-0732">Signal</keyword>
<dbReference type="Proteomes" id="UP000094764">
    <property type="component" value="Unassembled WGS sequence"/>
</dbReference>
<dbReference type="RefSeq" id="WP_069635168.1">
    <property type="nucleotide sequence ID" value="NZ_JXKZ01000004.1"/>
</dbReference>
<feature type="chain" id="PRO_5009177790" description="Putative amidase domain-containing protein" evidence="1">
    <location>
        <begin position="24"/>
        <end position="322"/>
    </location>
</feature>
<dbReference type="AlphaFoldDB" id="A0A1E5GUI0"/>
<dbReference type="Pfam" id="PF12671">
    <property type="entry name" value="Amidase_6"/>
    <property type="match status" value="1"/>
</dbReference>
<evidence type="ECO:0000256" key="1">
    <source>
        <dbReference type="SAM" id="SignalP"/>
    </source>
</evidence>
<name>A0A1E5GUI0_9ENTE</name>
<sequence length="322" mass="36220">MKKLLLGIIICCSFSLGGAIAFANESDNPTTQSTTKDDMDVTLGEIESTLMDHLKQRGLNYSLHSEELSNYLYDQLVNRSDKELEKLESYENILAYASEYIYRETLPNDSRDHSVEDIDSVSDLTLNDIKDIVDEENLETEQLAIESHKNIQPTPRAMFTNNHVANYARTFAFRYNPAYANYDSRGGDCTNFASQALRAGGAKDGVTGYPTYINWSSKRSNLGLADSAAWINANSFRQYWQVKGRSVTRHTSKSAVSNTAKLGDILNYANKKTGRSWHNAIVTEKKGGTLYVSQHSSNRNNDNWNNIPINFGTDYVYVIRAL</sequence>
<evidence type="ECO:0000259" key="2">
    <source>
        <dbReference type="Pfam" id="PF12671"/>
    </source>
</evidence>
<evidence type="ECO:0000313" key="3">
    <source>
        <dbReference type="EMBL" id="OEG15970.1"/>
    </source>
</evidence>
<dbReference type="EMBL" id="MIKB01000014">
    <property type="protein sequence ID" value="OEG15970.1"/>
    <property type="molecule type" value="Genomic_DNA"/>
</dbReference>
<protein>
    <recommendedName>
        <fullName evidence="2">Putative amidase domain-containing protein</fullName>
    </recommendedName>
</protein>
<organism evidence="3 4">
    <name type="scientific">Enterococcus quebecensis</name>
    <dbReference type="NCBI Taxonomy" id="903983"/>
    <lineage>
        <taxon>Bacteria</taxon>
        <taxon>Bacillati</taxon>
        <taxon>Bacillota</taxon>
        <taxon>Bacilli</taxon>
        <taxon>Lactobacillales</taxon>
        <taxon>Enterococcaceae</taxon>
        <taxon>Enterococcus</taxon>
    </lineage>
</organism>
<feature type="signal peptide" evidence="1">
    <location>
        <begin position="1"/>
        <end position="23"/>
    </location>
</feature>
<dbReference type="PANTHER" id="PTHR40032:SF1">
    <property type="entry name" value="EXPORTED PROTEIN"/>
    <property type="match status" value="1"/>
</dbReference>
<accession>A0A1E5GUI0</accession>
<dbReference type="PANTHER" id="PTHR40032">
    <property type="entry name" value="EXPORTED PROTEIN-RELATED"/>
    <property type="match status" value="1"/>
</dbReference>
<comment type="caution">
    <text evidence="3">The sequence shown here is derived from an EMBL/GenBank/DDBJ whole genome shotgun (WGS) entry which is preliminary data.</text>
</comment>
<reference evidence="4" key="1">
    <citation type="submission" date="2016-09" db="EMBL/GenBank/DDBJ databases">
        <authorList>
            <person name="Gulvik C.A."/>
        </authorList>
    </citation>
    <scope>NUCLEOTIDE SEQUENCE [LARGE SCALE GENOMIC DNA]</scope>
    <source>
        <strain evidence="4">LMG 26306</strain>
    </source>
</reference>
<dbReference type="InterPro" id="IPR024301">
    <property type="entry name" value="Amidase_6"/>
</dbReference>
<proteinExistence type="predicted"/>
<evidence type="ECO:0000313" key="4">
    <source>
        <dbReference type="Proteomes" id="UP000094764"/>
    </source>
</evidence>